<dbReference type="InterPro" id="IPR011004">
    <property type="entry name" value="Trimer_LpxA-like_sf"/>
</dbReference>
<protein>
    <submittedName>
        <fullName evidence="3">Acetyltransferase</fullName>
    </submittedName>
</protein>
<accession>A0ABT9HK48</accession>
<dbReference type="PANTHER" id="PTHR43300:SF7">
    <property type="entry name" value="UDP-N-ACETYLBACILLOSAMINE N-ACETYLTRANSFERASE"/>
    <property type="match status" value="1"/>
</dbReference>
<dbReference type="CDD" id="cd03360">
    <property type="entry name" value="LbH_AT_putative"/>
    <property type="match status" value="1"/>
</dbReference>
<gene>
    <name evidence="3" type="ORF">Q8P09_11500</name>
</gene>
<evidence type="ECO:0000313" key="3">
    <source>
        <dbReference type="EMBL" id="MDP4545700.1"/>
    </source>
</evidence>
<dbReference type="PANTHER" id="PTHR43300">
    <property type="entry name" value="ACETYLTRANSFERASE"/>
    <property type="match status" value="1"/>
</dbReference>
<sequence>MQQLIGIYGASGFGKELLPLVREQYRDAQLCFVDDGSQDNQLNNYRIYTYAEYLALPNADKAVVLAIADSKIREVLEAKCAKDKVSILSLKASNSIVLDNVEIGEGSVLCHFTQLTSNIKIGKQFQANIYSYIAHDCVIGDYVTFAPRVSCNGNIHIHDHAYIGTGAVIKQGTPDKPLIIGKGAIVGMGAVVTKDVPAGAVVVGNPARPLNK</sequence>
<dbReference type="InterPro" id="IPR020019">
    <property type="entry name" value="AcTrfase_PglD-like"/>
</dbReference>
<evidence type="ECO:0000256" key="1">
    <source>
        <dbReference type="ARBA" id="ARBA00007274"/>
    </source>
</evidence>
<dbReference type="InterPro" id="IPR041561">
    <property type="entry name" value="PglD_N"/>
</dbReference>
<evidence type="ECO:0000259" key="2">
    <source>
        <dbReference type="Pfam" id="PF17836"/>
    </source>
</evidence>
<dbReference type="RefSeq" id="WP_305935976.1">
    <property type="nucleotide sequence ID" value="NZ_JAVAJI010000023.1"/>
</dbReference>
<reference evidence="3 4" key="1">
    <citation type="submission" date="2023-08" db="EMBL/GenBank/DDBJ databases">
        <authorList>
            <person name="Kumar R."/>
        </authorList>
    </citation>
    <scope>NUCLEOTIDE SEQUENCE [LARGE SCALE GENOMIC DNA]</scope>
    <source>
        <strain evidence="3 4">LUR13</strain>
    </source>
</reference>
<dbReference type="InterPro" id="IPR050179">
    <property type="entry name" value="Trans_hexapeptide_repeat"/>
</dbReference>
<comment type="caution">
    <text evidence="3">The sequence shown here is derived from an EMBL/GenBank/DDBJ whole genome shotgun (WGS) entry which is preliminary data.</text>
</comment>
<evidence type="ECO:0000313" key="4">
    <source>
        <dbReference type="Proteomes" id="UP001228171"/>
    </source>
</evidence>
<organism evidence="3 4">
    <name type="scientific">Psychrobacter faecalis</name>
    <dbReference type="NCBI Taxonomy" id="180588"/>
    <lineage>
        <taxon>Bacteria</taxon>
        <taxon>Pseudomonadati</taxon>
        <taxon>Pseudomonadota</taxon>
        <taxon>Gammaproteobacteria</taxon>
        <taxon>Moraxellales</taxon>
        <taxon>Moraxellaceae</taxon>
        <taxon>Psychrobacter</taxon>
    </lineage>
</organism>
<name>A0ABT9HK48_9GAMM</name>
<dbReference type="Gene3D" id="3.40.50.20">
    <property type="match status" value="1"/>
</dbReference>
<proteinExistence type="inferred from homology"/>
<dbReference type="Proteomes" id="UP001228171">
    <property type="component" value="Unassembled WGS sequence"/>
</dbReference>
<dbReference type="Pfam" id="PF17836">
    <property type="entry name" value="PglD_N"/>
    <property type="match status" value="1"/>
</dbReference>
<comment type="similarity">
    <text evidence="1">Belongs to the transferase hexapeptide repeat family.</text>
</comment>
<dbReference type="Gene3D" id="2.160.10.10">
    <property type="entry name" value="Hexapeptide repeat proteins"/>
    <property type="match status" value="1"/>
</dbReference>
<dbReference type="EMBL" id="JAVAJI010000023">
    <property type="protein sequence ID" value="MDP4545700.1"/>
    <property type="molecule type" value="Genomic_DNA"/>
</dbReference>
<keyword evidence="4" id="KW-1185">Reference proteome</keyword>
<dbReference type="SUPFAM" id="SSF51161">
    <property type="entry name" value="Trimeric LpxA-like enzymes"/>
    <property type="match status" value="1"/>
</dbReference>
<feature type="domain" description="PglD N-terminal" evidence="2">
    <location>
        <begin position="5"/>
        <end position="74"/>
    </location>
</feature>
<dbReference type="NCBIfam" id="TIGR03570">
    <property type="entry name" value="NeuD_NnaD"/>
    <property type="match status" value="1"/>
</dbReference>